<evidence type="ECO:0000256" key="2">
    <source>
        <dbReference type="ARBA" id="ARBA00011233"/>
    </source>
</evidence>
<evidence type="ECO:0000256" key="6">
    <source>
        <dbReference type="ARBA" id="ARBA00023125"/>
    </source>
</evidence>
<evidence type="ECO:0000313" key="12">
    <source>
        <dbReference type="EMBL" id="OVA02500.1"/>
    </source>
</evidence>
<evidence type="ECO:0000256" key="8">
    <source>
        <dbReference type="ARBA" id="ARBA00023242"/>
    </source>
</evidence>
<protein>
    <submittedName>
        <fullName evidence="12">Heat shock factor (HSF)-type</fullName>
    </submittedName>
</protein>
<dbReference type="SUPFAM" id="SSF46785">
    <property type="entry name" value="Winged helix' DNA-binding domain"/>
    <property type="match status" value="1"/>
</dbReference>
<evidence type="ECO:0000256" key="9">
    <source>
        <dbReference type="RuleBase" id="RU004020"/>
    </source>
</evidence>
<sequence>MVDDPLTDSIISWSPSNDNFIIWDMTAFQRDLLPKYFKHSNFSSFMRQLNTYGFRKSDPDRWEFGNNGFVKGQKHLLRDINRRKHPQGLSQKESQQNKTYVVPCVEVGMFGLHQEVEILKRDKNVLMQELVKCRQHQRSTECELHCLRQRIKGMEKSQQQMLSLLVMAMQSPGFLAQLVQQKEKNWRMADTRKKRRLPALGKTKEDGEPEASEGQIVRYQPLTNETPKPLLLPISDTAESEQSDPSPSGFDDFFTDIDFMSFGEVLPLPMEADMLSSETEGPYILPDLPEDMMEQLLLVSPRPGDIDEMELNTPLDLENEMGVKSTNCDSRMETMQSVDVLTEQMGLLASEENNTSEKP</sequence>
<dbReference type="GO" id="GO:0005634">
    <property type="term" value="C:nucleus"/>
    <property type="evidence" value="ECO:0007669"/>
    <property type="project" value="UniProtKB-SubCell"/>
</dbReference>
<comment type="similarity">
    <text evidence="9">Belongs to the HSF family.</text>
</comment>
<evidence type="ECO:0000259" key="11">
    <source>
        <dbReference type="SMART" id="SM00415"/>
    </source>
</evidence>
<name>A0A200PWB3_MACCD</name>
<dbReference type="GO" id="GO:0000978">
    <property type="term" value="F:RNA polymerase II cis-regulatory region sequence-specific DNA binding"/>
    <property type="evidence" value="ECO:0007669"/>
    <property type="project" value="TreeGrafter"/>
</dbReference>
<comment type="subcellular location">
    <subcellularLocation>
        <location evidence="1">Nucleus</location>
    </subcellularLocation>
</comment>
<keyword evidence="6" id="KW-0238">DNA-binding</keyword>
<evidence type="ECO:0000256" key="3">
    <source>
        <dbReference type="ARBA" id="ARBA00022553"/>
    </source>
</evidence>
<dbReference type="AlphaFoldDB" id="A0A200PWB3"/>
<dbReference type="Proteomes" id="UP000195402">
    <property type="component" value="Unassembled WGS sequence"/>
</dbReference>
<dbReference type="PANTHER" id="PTHR10015">
    <property type="entry name" value="HEAT SHOCK TRANSCRIPTION FACTOR"/>
    <property type="match status" value="1"/>
</dbReference>
<evidence type="ECO:0000256" key="4">
    <source>
        <dbReference type="ARBA" id="ARBA00023015"/>
    </source>
</evidence>
<dbReference type="OMA" id="TDCWEFA"/>
<evidence type="ECO:0000256" key="1">
    <source>
        <dbReference type="ARBA" id="ARBA00004123"/>
    </source>
</evidence>
<comment type="caution">
    <text evidence="12">The sequence shown here is derived from an EMBL/GenBank/DDBJ whole genome shotgun (WGS) entry which is preliminary data.</text>
</comment>
<dbReference type="SMART" id="SM00415">
    <property type="entry name" value="HSF"/>
    <property type="match status" value="1"/>
</dbReference>
<evidence type="ECO:0000313" key="13">
    <source>
        <dbReference type="Proteomes" id="UP000195402"/>
    </source>
</evidence>
<dbReference type="GO" id="GO:0006357">
    <property type="term" value="P:regulation of transcription by RNA polymerase II"/>
    <property type="evidence" value="ECO:0007669"/>
    <property type="project" value="TreeGrafter"/>
</dbReference>
<keyword evidence="4" id="KW-0805">Transcription regulation</keyword>
<dbReference type="EMBL" id="MVGT01003950">
    <property type="protein sequence ID" value="OVA02500.1"/>
    <property type="molecule type" value="Genomic_DNA"/>
</dbReference>
<accession>A0A200PWB3</accession>
<dbReference type="Gene3D" id="1.10.10.10">
    <property type="entry name" value="Winged helix-like DNA-binding domain superfamily/Winged helix DNA-binding domain"/>
    <property type="match status" value="1"/>
</dbReference>
<keyword evidence="5 12" id="KW-0346">Stress response</keyword>
<dbReference type="PRINTS" id="PR00056">
    <property type="entry name" value="HSFDOMAIN"/>
</dbReference>
<dbReference type="GO" id="GO:0003700">
    <property type="term" value="F:DNA-binding transcription factor activity"/>
    <property type="evidence" value="ECO:0007669"/>
    <property type="project" value="InterPro"/>
</dbReference>
<keyword evidence="7" id="KW-0804">Transcription</keyword>
<dbReference type="PANTHER" id="PTHR10015:SF325">
    <property type="entry name" value="HEAT STRESS TRANSCRIPTION FACTOR A-8"/>
    <property type="match status" value="1"/>
</dbReference>
<dbReference type="InterPro" id="IPR036388">
    <property type="entry name" value="WH-like_DNA-bd_sf"/>
</dbReference>
<organism evidence="12 13">
    <name type="scientific">Macleaya cordata</name>
    <name type="common">Five-seeded plume-poppy</name>
    <name type="synonym">Bocconia cordata</name>
    <dbReference type="NCBI Taxonomy" id="56857"/>
    <lineage>
        <taxon>Eukaryota</taxon>
        <taxon>Viridiplantae</taxon>
        <taxon>Streptophyta</taxon>
        <taxon>Embryophyta</taxon>
        <taxon>Tracheophyta</taxon>
        <taxon>Spermatophyta</taxon>
        <taxon>Magnoliopsida</taxon>
        <taxon>Ranunculales</taxon>
        <taxon>Papaveraceae</taxon>
        <taxon>Papaveroideae</taxon>
        <taxon>Macleaya</taxon>
    </lineage>
</organism>
<dbReference type="InterPro" id="IPR036390">
    <property type="entry name" value="WH_DNA-bd_sf"/>
</dbReference>
<proteinExistence type="inferred from homology"/>
<keyword evidence="13" id="KW-1185">Reference proteome</keyword>
<gene>
    <name evidence="12" type="ORF">BVC80_1081g8</name>
</gene>
<keyword evidence="3" id="KW-0597">Phosphoprotein</keyword>
<evidence type="ECO:0000256" key="7">
    <source>
        <dbReference type="ARBA" id="ARBA00023163"/>
    </source>
</evidence>
<evidence type="ECO:0000256" key="10">
    <source>
        <dbReference type="SAM" id="MobiDB-lite"/>
    </source>
</evidence>
<dbReference type="InterPro" id="IPR000232">
    <property type="entry name" value="HSF_DNA-bd"/>
</dbReference>
<evidence type="ECO:0000256" key="5">
    <source>
        <dbReference type="ARBA" id="ARBA00023016"/>
    </source>
</evidence>
<dbReference type="Pfam" id="PF00447">
    <property type="entry name" value="HSF_DNA-bind"/>
    <property type="match status" value="1"/>
</dbReference>
<dbReference type="InParanoid" id="A0A200PWB3"/>
<dbReference type="OrthoDB" id="60033at2759"/>
<dbReference type="FunFam" id="1.10.10.10:FF:000037">
    <property type="entry name" value="Heat stress transcription factor B-4"/>
    <property type="match status" value="1"/>
</dbReference>
<feature type="region of interest" description="Disordered" evidence="10">
    <location>
        <begin position="187"/>
        <end position="222"/>
    </location>
</feature>
<dbReference type="STRING" id="56857.A0A200PWB3"/>
<feature type="domain" description="HSF-type DNA-binding" evidence="11">
    <location>
        <begin position="1"/>
        <end position="83"/>
    </location>
</feature>
<comment type="subunit">
    <text evidence="2">Homotrimer.</text>
</comment>
<dbReference type="GO" id="GO:0034605">
    <property type="term" value="P:cellular response to heat"/>
    <property type="evidence" value="ECO:0007669"/>
    <property type="project" value="TreeGrafter"/>
</dbReference>
<keyword evidence="8" id="KW-0539">Nucleus</keyword>
<reference evidence="12 13" key="1">
    <citation type="journal article" date="2017" name="Mol. Plant">
        <title>The Genome of Medicinal Plant Macleaya cordata Provides New Insights into Benzylisoquinoline Alkaloids Metabolism.</title>
        <authorList>
            <person name="Liu X."/>
            <person name="Liu Y."/>
            <person name="Huang P."/>
            <person name="Ma Y."/>
            <person name="Qing Z."/>
            <person name="Tang Q."/>
            <person name="Cao H."/>
            <person name="Cheng P."/>
            <person name="Zheng Y."/>
            <person name="Yuan Z."/>
            <person name="Zhou Y."/>
            <person name="Liu J."/>
            <person name="Tang Z."/>
            <person name="Zhuo Y."/>
            <person name="Zhang Y."/>
            <person name="Yu L."/>
            <person name="Huang J."/>
            <person name="Yang P."/>
            <person name="Peng Q."/>
            <person name="Zhang J."/>
            <person name="Jiang W."/>
            <person name="Zhang Z."/>
            <person name="Lin K."/>
            <person name="Ro D.K."/>
            <person name="Chen X."/>
            <person name="Xiong X."/>
            <person name="Shang Y."/>
            <person name="Huang S."/>
            <person name="Zeng J."/>
        </authorList>
    </citation>
    <scope>NUCLEOTIDE SEQUENCE [LARGE SCALE GENOMIC DNA]</scope>
    <source>
        <strain evidence="13">cv. BLH2017</strain>
        <tissue evidence="12">Root</tissue>
    </source>
</reference>